<feature type="transmembrane region" description="Helical" evidence="2">
    <location>
        <begin position="74"/>
        <end position="96"/>
    </location>
</feature>
<dbReference type="PANTHER" id="PTHR23526">
    <property type="entry name" value="INTEGRAL MEMBRANE TRANSPORT PROTEIN-RELATED"/>
    <property type="match status" value="1"/>
</dbReference>
<keyword evidence="4" id="KW-1185">Reference proteome</keyword>
<dbReference type="InterPro" id="IPR052528">
    <property type="entry name" value="Sugar_transport-like"/>
</dbReference>
<dbReference type="GO" id="GO:0005886">
    <property type="term" value="C:plasma membrane"/>
    <property type="evidence" value="ECO:0007669"/>
    <property type="project" value="UniProtKB-SubCell"/>
</dbReference>
<comment type="caution">
    <text evidence="3">The sequence shown here is derived from an EMBL/GenBank/DDBJ whole genome shotgun (WGS) entry which is preliminary data.</text>
</comment>
<name>A0A544TRL3_9BACI</name>
<keyword evidence="2" id="KW-1133">Transmembrane helix</keyword>
<organism evidence="3 4">
    <name type="scientific">Psychrobacillus vulpis</name>
    <dbReference type="NCBI Taxonomy" id="2325572"/>
    <lineage>
        <taxon>Bacteria</taxon>
        <taxon>Bacillati</taxon>
        <taxon>Bacillota</taxon>
        <taxon>Bacilli</taxon>
        <taxon>Bacillales</taxon>
        <taxon>Bacillaceae</taxon>
        <taxon>Psychrobacillus</taxon>
    </lineage>
</organism>
<dbReference type="OrthoDB" id="1704268at2"/>
<comment type="subcellular location">
    <subcellularLocation>
        <location evidence="1">Cell membrane</location>
        <topology evidence="1">Multi-pass membrane protein</topology>
    </subcellularLocation>
</comment>
<dbReference type="Pfam" id="PF07690">
    <property type="entry name" value="MFS_1"/>
    <property type="match status" value="1"/>
</dbReference>
<feature type="transmembrane region" description="Helical" evidence="2">
    <location>
        <begin position="253"/>
        <end position="274"/>
    </location>
</feature>
<feature type="transmembrane region" description="Helical" evidence="2">
    <location>
        <begin position="12"/>
        <end position="37"/>
    </location>
</feature>
<keyword evidence="2" id="KW-0812">Transmembrane</keyword>
<dbReference type="EMBL" id="VDGI01000008">
    <property type="protein sequence ID" value="TQR20086.1"/>
    <property type="molecule type" value="Genomic_DNA"/>
</dbReference>
<proteinExistence type="predicted"/>
<dbReference type="AlphaFoldDB" id="A0A544TRL3"/>
<evidence type="ECO:0000313" key="3">
    <source>
        <dbReference type="EMBL" id="TQR20086.1"/>
    </source>
</evidence>
<feature type="transmembrane region" description="Helical" evidence="2">
    <location>
        <begin position="315"/>
        <end position="333"/>
    </location>
</feature>
<dbReference type="GO" id="GO:0022857">
    <property type="term" value="F:transmembrane transporter activity"/>
    <property type="evidence" value="ECO:0007669"/>
    <property type="project" value="InterPro"/>
</dbReference>
<feature type="transmembrane region" description="Helical" evidence="2">
    <location>
        <begin position="376"/>
        <end position="395"/>
    </location>
</feature>
<protein>
    <submittedName>
        <fullName evidence="3">MFS transporter</fullName>
    </submittedName>
</protein>
<feature type="transmembrane region" description="Helical" evidence="2">
    <location>
        <begin position="144"/>
        <end position="163"/>
    </location>
</feature>
<dbReference type="RefSeq" id="WP_142642329.1">
    <property type="nucleotide sequence ID" value="NZ_VDGI01000008.1"/>
</dbReference>
<sequence length="400" mass="45241">MKRPHNEKISIYHGMASTIALNFSNNFFPIFAITILGATNYQVGLISSLPPLIALLMTIPAAILLNRANAQKKLVAMSVLLARLMFLFIVLVVYLPSTSIQAWAFLGVIAFISVPNTVANVGWQTLISGMINESRRGQFFSDRNRLLTMVGLVSTLLIGILMKDASESIVAYQILFSIAFGFGLLEVFFLLRHEEEVVRVENDQVKKKSMDWGIFKHSNYVWFLAAALFFNFAWQMAWGLFNIYNVRVAGATIFWISMFSVGSMLMQILTFPLWKKWADKYSNMRVFIWAAIGMATTPFLTVLSTNLYYLTLIQTTSGFFLSGTVLILFNLLLEQSPEKSRTYCITTYNVLLAFVAFVAPQVGIWLLDQLGMETAMYISSSLRFLGAGGFLYVYMRNRKR</sequence>
<feature type="transmembrane region" description="Helical" evidence="2">
    <location>
        <begin position="220"/>
        <end position="241"/>
    </location>
</feature>
<dbReference type="Proteomes" id="UP000316626">
    <property type="component" value="Unassembled WGS sequence"/>
</dbReference>
<dbReference type="InterPro" id="IPR036259">
    <property type="entry name" value="MFS_trans_sf"/>
</dbReference>
<reference evidence="3 4" key="1">
    <citation type="submission" date="2019-06" db="EMBL/GenBank/DDBJ databases">
        <title>Psychrobacillus vulpis sp. nov., a new species isolated from feces of a red fox that inhabits in The Tablas de Daimiel Natural Park, Albacete, Spain.</title>
        <authorList>
            <person name="Rodriguez M."/>
            <person name="Reina J.C."/>
            <person name="Bejar V."/>
            <person name="Llamas I."/>
        </authorList>
    </citation>
    <scope>NUCLEOTIDE SEQUENCE [LARGE SCALE GENOMIC DNA]</scope>
    <source>
        <strain evidence="3 4">Z8</strain>
    </source>
</reference>
<dbReference type="InterPro" id="IPR011701">
    <property type="entry name" value="MFS"/>
</dbReference>
<feature type="transmembrane region" description="Helical" evidence="2">
    <location>
        <begin position="345"/>
        <end position="364"/>
    </location>
</feature>
<evidence type="ECO:0000256" key="2">
    <source>
        <dbReference type="SAM" id="Phobius"/>
    </source>
</evidence>
<feature type="transmembrane region" description="Helical" evidence="2">
    <location>
        <begin position="169"/>
        <end position="191"/>
    </location>
</feature>
<dbReference type="PANTHER" id="PTHR23526:SF2">
    <property type="entry name" value="MAJOR FACILITATOR SUPERFAMILY (MFS) PROFILE DOMAIN-CONTAINING PROTEIN"/>
    <property type="match status" value="1"/>
</dbReference>
<feature type="transmembrane region" description="Helical" evidence="2">
    <location>
        <begin position="286"/>
        <end position="309"/>
    </location>
</feature>
<feature type="transmembrane region" description="Helical" evidence="2">
    <location>
        <begin position="43"/>
        <end position="65"/>
    </location>
</feature>
<keyword evidence="2" id="KW-0472">Membrane</keyword>
<accession>A0A544TRL3</accession>
<feature type="transmembrane region" description="Helical" evidence="2">
    <location>
        <begin position="102"/>
        <end position="123"/>
    </location>
</feature>
<gene>
    <name evidence="3" type="ORF">FG384_09325</name>
</gene>
<dbReference type="Gene3D" id="1.20.1250.20">
    <property type="entry name" value="MFS general substrate transporter like domains"/>
    <property type="match status" value="2"/>
</dbReference>
<evidence type="ECO:0000256" key="1">
    <source>
        <dbReference type="ARBA" id="ARBA00004651"/>
    </source>
</evidence>
<dbReference type="SUPFAM" id="SSF103473">
    <property type="entry name" value="MFS general substrate transporter"/>
    <property type="match status" value="1"/>
</dbReference>
<evidence type="ECO:0000313" key="4">
    <source>
        <dbReference type="Proteomes" id="UP000316626"/>
    </source>
</evidence>